<feature type="domain" description="Helix-turn-helix" evidence="1">
    <location>
        <begin position="27"/>
        <end position="75"/>
    </location>
</feature>
<keyword evidence="3" id="KW-1185">Reference proteome</keyword>
<accession>A0A346AX94</accession>
<name>A0A346AX94_9FIRM</name>
<dbReference type="AlphaFoldDB" id="A0A346AX94"/>
<evidence type="ECO:0000259" key="1">
    <source>
        <dbReference type="Pfam" id="PF12728"/>
    </source>
</evidence>
<dbReference type="InterPro" id="IPR009061">
    <property type="entry name" value="DNA-bd_dom_put_sf"/>
</dbReference>
<dbReference type="NCBIfam" id="TIGR01764">
    <property type="entry name" value="excise"/>
    <property type="match status" value="1"/>
</dbReference>
<proteinExistence type="predicted"/>
<dbReference type="KEGG" id="meg:DKB62_02275"/>
<dbReference type="Proteomes" id="UP000254337">
    <property type="component" value="Chromosome"/>
</dbReference>
<dbReference type="InterPro" id="IPR010093">
    <property type="entry name" value="SinI_DNA-bd"/>
</dbReference>
<sequence length="82" mass="9445">MLNGYLKLPKESFLTTPNHVWENRITFTPRELHELLGVPLSTIYALCASGKLKAFRVGSRWLVHRDGLYDFLQDQIDSSIIL</sequence>
<dbReference type="Pfam" id="PF12728">
    <property type="entry name" value="HTH_17"/>
    <property type="match status" value="1"/>
</dbReference>
<organism evidence="2 3">
    <name type="scientific">Megasphaera stantonii</name>
    <dbReference type="NCBI Taxonomy" id="2144175"/>
    <lineage>
        <taxon>Bacteria</taxon>
        <taxon>Bacillati</taxon>
        <taxon>Bacillota</taxon>
        <taxon>Negativicutes</taxon>
        <taxon>Veillonellales</taxon>
        <taxon>Veillonellaceae</taxon>
        <taxon>Megasphaera</taxon>
    </lineage>
</organism>
<protein>
    <submittedName>
        <fullName evidence="2">DNA-binding protein</fullName>
    </submittedName>
</protein>
<gene>
    <name evidence="2" type="ORF">DKB62_02275</name>
</gene>
<dbReference type="SUPFAM" id="SSF46955">
    <property type="entry name" value="Putative DNA-binding domain"/>
    <property type="match status" value="1"/>
</dbReference>
<dbReference type="RefSeq" id="WP_107195868.1">
    <property type="nucleotide sequence ID" value="NZ_CP029462.1"/>
</dbReference>
<dbReference type="EMBL" id="CP029462">
    <property type="protein sequence ID" value="AXL20487.1"/>
    <property type="molecule type" value="Genomic_DNA"/>
</dbReference>
<dbReference type="GO" id="GO:0003677">
    <property type="term" value="F:DNA binding"/>
    <property type="evidence" value="ECO:0007669"/>
    <property type="project" value="UniProtKB-KW"/>
</dbReference>
<evidence type="ECO:0000313" key="2">
    <source>
        <dbReference type="EMBL" id="AXL20487.1"/>
    </source>
</evidence>
<keyword evidence="2" id="KW-0238">DNA-binding</keyword>
<reference evidence="2 3" key="1">
    <citation type="submission" date="2018-05" db="EMBL/GenBank/DDBJ databases">
        <title>Complete genome sequence of Megasphaera sp. AJH120T, isolated from the ceca of a chicken.</title>
        <authorList>
            <person name="Maki J."/>
            <person name="Looft T."/>
        </authorList>
    </citation>
    <scope>NUCLEOTIDE SEQUENCE [LARGE SCALE GENOMIC DNA]</scope>
    <source>
        <strain evidence="2 3">AJH120</strain>
    </source>
</reference>
<dbReference type="OrthoDB" id="515428at2"/>
<dbReference type="InterPro" id="IPR041657">
    <property type="entry name" value="HTH_17"/>
</dbReference>
<evidence type="ECO:0000313" key="3">
    <source>
        <dbReference type="Proteomes" id="UP000254337"/>
    </source>
</evidence>